<evidence type="ECO:0000259" key="4">
    <source>
        <dbReference type="Pfam" id="PF13407"/>
    </source>
</evidence>
<protein>
    <submittedName>
        <fullName evidence="5">Sugar ABC transporter substrate-binding protein</fullName>
    </submittedName>
</protein>
<dbReference type="EMBL" id="AP025564">
    <property type="protein sequence ID" value="BDE97167.1"/>
    <property type="molecule type" value="Genomic_DNA"/>
</dbReference>
<dbReference type="Gene3D" id="3.40.50.2300">
    <property type="match status" value="2"/>
</dbReference>
<gene>
    <name evidence="5" type="ORF">CE91St30_25000</name>
</gene>
<accession>A0ABN6MKB8</accession>
<feature type="signal peptide" evidence="3">
    <location>
        <begin position="1"/>
        <end position="23"/>
    </location>
</feature>
<evidence type="ECO:0000256" key="2">
    <source>
        <dbReference type="ARBA" id="ARBA00022729"/>
    </source>
</evidence>
<evidence type="ECO:0000313" key="5">
    <source>
        <dbReference type="EMBL" id="BDE97167.1"/>
    </source>
</evidence>
<dbReference type="CDD" id="cd19992">
    <property type="entry name" value="PBP1_ABC_xylose_binding-like"/>
    <property type="match status" value="1"/>
</dbReference>
<dbReference type="InterPro" id="IPR050555">
    <property type="entry name" value="Bact_Solute-Bind_Prot2"/>
</dbReference>
<evidence type="ECO:0000313" key="6">
    <source>
        <dbReference type="Proteomes" id="UP001320544"/>
    </source>
</evidence>
<dbReference type="Proteomes" id="UP001320544">
    <property type="component" value="Chromosome"/>
</dbReference>
<dbReference type="InterPro" id="IPR028082">
    <property type="entry name" value="Peripla_BP_I"/>
</dbReference>
<dbReference type="PANTHER" id="PTHR30036:SF1">
    <property type="entry name" value="D-XYLOSE-BINDING PERIPLASMIC PROTEIN"/>
    <property type="match status" value="1"/>
</dbReference>
<comment type="subcellular location">
    <subcellularLocation>
        <location evidence="1">Cell envelope</location>
    </subcellularLocation>
</comment>
<name>A0ABN6MKB8_9ACTN</name>
<dbReference type="PANTHER" id="PTHR30036">
    <property type="entry name" value="D-XYLOSE-BINDING PERIPLASMIC PROTEIN"/>
    <property type="match status" value="1"/>
</dbReference>
<dbReference type="InterPro" id="IPR025997">
    <property type="entry name" value="SBP_2_dom"/>
</dbReference>
<dbReference type="PROSITE" id="PS51257">
    <property type="entry name" value="PROKAR_LIPOPROTEIN"/>
    <property type="match status" value="1"/>
</dbReference>
<evidence type="ECO:0000256" key="1">
    <source>
        <dbReference type="ARBA" id="ARBA00004196"/>
    </source>
</evidence>
<organism evidence="5 6">
    <name type="scientific">Raoultibacter timonensis</name>
    <dbReference type="NCBI Taxonomy" id="1907662"/>
    <lineage>
        <taxon>Bacteria</taxon>
        <taxon>Bacillati</taxon>
        <taxon>Actinomycetota</taxon>
        <taxon>Coriobacteriia</taxon>
        <taxon>Eggerthellales</taxon>
        <taxon>Eggerthellaceae</taxon>
        <taxon>Raoultibacter</taxon>
    </lineage>
</organism>
<dbReference type="RefSeq" id="WP_244386322.1">
    <property type="nucleotide sequence ID" value="NZ_AP025564.1"/>
</dbReference>
<sequence>MTRTILRGILAAALAIPILLVGAGCSTESQAPSPDKAQNGDPVKIGVSFGVGDASRWVSEQQYMENRAAELDVEIEVRLNKTDEPKTQTEDCIEMIDGGIDVLILTPRDVNNVQDILAYAKQHNVPVVDYARAITNEDVDLFVGYDSGRIGQTLGQYLTELVDEGDYIILSGDPGDYNAELLNEGALRYIDPIRSDINVILETSVPGWSPDAAKQLVYDAVSANGNSVDAILAPNDKIAGACREALDELGITDPVIITGMDAELDAAKRVVDGKQSVTVYMDLEELATTAVDEACHLARGEAVNANADFDNGTENGITANLITGKLVTKENLDKILIDSGYFTREDVYGE</sequence>
<reference evidence="5 6" key="1">
    <citation type="submission" date="2022-01" db="EMBL/GenBank/DDBJ databases">
        <title>Novel bile acid biosynthetic pathways are enriched in the microbiome of centenarians.</title>
        <authorList>
            <person name="Sato Y."/>
            <person name="Atarashi K."/>
            <person name="Plichta R.D."/>
            <person name="Arai Y."/>
            <person name="Sasajima S."/>
            <person name="Kearney M.S."/>
            <person name="Suda W."/>
            <person name="Takeshita K."/>
            <person name="Sasaki T."/>
            <person name="Okamoto S."/>
            <person name="Skelly N.A."/>
            <person name="Okamura Y."/>
            <person name="Vlamakis H."/>
            <person name="Li Y."/>
            <person name="Tanoue T."/>
            <person name="Takei H."/>
            <person name="Nittono H."/>
            <person name="Narushima S."/>
            <person name="Irie J."/>
            <person name="Itoh H."/>
            <person name="Moriya K."/>
            <person name="Sugiura Y."/>
            <person name="Suematsu M."/>
            <person name="Moritoki N."/>
            <person name="Shibata S."/>
            <person name="Littman R.D."/>
            <person name="Fischbach A.M."/>
            <person name="Uwamino Y."/>
            <person name="Inoue T."/>
            <person name="Honda A."/>
            <person name="Hattori M."/>
            <person name="Murai T."/>
            <person name="Xavier J.R."/>
            <person name="Hirose N."/>
            <person name="Honda K."/>
        </authorList>
    </citation>
    <scope>NUCLEOTIDE SEQUENCE [LARGE SCALE GENOMIC DNA]</scope>
    <source>
        <strain evidence="5 6">CE91-St30</strain>
    </source>
</reference>
<feature type="chain" id="PRO_5046687498" evidence="3">
    <location>
        <begin position="24"/>
        <end position="350"/>
    </location>
</feature>
<keyword evidence="6" id="KW-1185">Reference proteome</keyword>
<feature type="domain" description="Periplasmic binding protein" evidence="4">
    <location>
        <begin position="45"/>
        <end position="301"/>
    </location>
</feature>
<proteinExistence type="predicted"/>
<keyword evidence="2 3" id="KW-0732">Signal</keyword>
<evidence type="ECO:0000256" key="3">
    <source>
        <dbReference type="SAM" id="SignalP"/>
    </source>
</evidence>
<dbReference type="SUPFAM" id="SSF53822">
    <property type="entry name" value="Periplasmic binding protein-like I"/>
    <property type="match status" value="1"/>
</dbReference>
<dbReference type="Pfam" id="PF13407">
    <property type="entry name" value="Peripla_BP_4"/>
    <property type="match status" value="1"/>
</dbReference>